<dbReference type="CDD" id="cd00751">
    <property type="entry name" value="thiolase"/>
    <property type="match status" value="1"/>
</dbReference>
<organism evidence="9 10">
    <name type="scientific">Photobacterium swingsii</name>
    <dbReference type="NCBI Taxonomy" id="680026"/>
    <lineage>
        <taxon>Bacteria</taxon>
        <taxon>Pseudomonadati</taxon>
        <taxon>Pseudomonadota</taxon>
        <taxon>Gammaproteobacteria</taxon>
        <taxon>Vibrionales</taxon>
        <taxon>Vibrionaceae</taxon>
        <taxon>Photobacterium</taxon>
    </lineage>
</organism>
<dbReference type="PIRSF" id="PIRSF000429">
    <property type="entry name" value="Ac-CoA_Ac_transf"/>
    <property type="match status" value="1"/>
</dbReference>
<feature type="active site" description="Proton acceptor" evidence="4">
    <location>
        <position position="421"/>
    </location>
</feature>
<sequence length="438" mass="46584">MTKPISIIAAKRTPMGSFQGELSGLSAPELGGWAIAAALEQALSSKAVDADISTDMPDDPVSRAPSTHGQPSYDQSAHELPVNEVLMGCVLTAGCGQAPARQAALHAGLSNAIPATTINKVCGSGMKTVMLAFDQIQLGDSHCIVAGGMESMTNAPYLLQNARKGFRLGHQTSLDHLFFDGLQDAFEGHLMGVYGQQTADDYGFTREQMDEWAIRSAKHALEAQGNGMFMDEIVPIVMPDAHQPHIVADDEHPSEIKLDKIAQLKPVFAKQGTLTAANSSAISDGAAALILMDTETANQQHYHELALMHGHASHARSPNEFTIAPAFACQQLLEKLGWSVDQIDRWEINEAFAVVTQIAIDKLRISADKVNVNGGACALGHPIGASGARILVSLIYALKQYQQTLINQGENRAVYGIASLCIGGGEATAIAIEVSARK</sequence>
<dbReference type="Gene3D" id="3.40.47.10">
    <property type="match status" value="3"/>
</dbReference>
<keyword evidence="3 5" id="KW-0012">Acyltransferase</keyword>
<evidence type="ECO:0000256" key="3">
    <source>
        <dbReference type="ARBA" id="ARBA00023315"/>
    </source>
</evidence>
<dbReference type="AlphaFoldDB" id="A0A2T3P7M7"/>
<dbReference type="InterPro" id="IPR016039">
    <property type="entry name" value="Thiolase-like"/>
</dbReference>
<dbReference type="PANTHER" id="PTHR18919">
    <property type="entry name" value="ACETYL-COA C-ACYLTRANSFERASE"/>
    <property type="match status" value="1"/>
</dbReference>
<reference evidence="9 10" key="1">
    <citation type="submission" date="2018-01" db="EMBL/GenBank/DDBJ databases">
        <title>Whole genome sequencing of Histamine producing bacteria.</title>
        <authorList>
            <person name="Butler K."/>
        </authorList>
    </citation>
    <scope>NUCLEOTIDE SEQUENCE [LARGE SCALE GENOMIC DNA]</scope>
    <source>
        <strain evidence="9 10">DSM 24669</strain>
    </source>
</reference>
<dbReference type="PANTHER" id="PTHR18919:SF138">
    <property type="entry name" value="ACETYL-COA C-ACETYLTRANSFERASE"/>
    <property type="match status" value="1"/>
</dbReference>
<keyword evidence="10" id="KW-1185">Reference proteome</keyword>
<dbReference type="Proteomes" id="UP000240481">
    <property type="component" value="Unassembled WGS sequence"/>
</dbReference>
<gene>
    <name evidence="9" type="ORF">C9I94_11475</name>
</gene>
<dbReference type="Pfam" id="PF02803">
    <property type="entry name" value="Thiolase_C"/>
    <property type="match status" value="1"/>
</dbReference>
<dbReference type="EMBL" id="PYLZ01000005">
    <property type="protein sequence ID" value="PSW24640.1"/>
    <property type="molecule type" value="Genomic_DNA"/>
</dbReference>
<feature type="domain" description="Thiolase C-terminal" evidence="8">
    <location>
        <begin position="304"/>
        <end position="433"/>
    </location>
</feature>
<evidence type="ECO:0000259" key="7">
    <source>
        <dbReference type="Pfam" id="PF00108"/>
    </source>
</evidence>
<evidence type="ECO:0000313" key="10">
    <source>
        <dbReference type="Proteomes" id="UP000240481"/>
    </source>
</evidence>
<dbReference type="PROSITE" id="PS00099">
    <property type="entry name" value="THIOLASE_3"/>
    <property type="match status" value="1"/>
</dbReference>
<dbReference type="GO" id="GO:0003985">
    <property type="term" value="F:acetyl-CoA C-acetyltransferase activity"/>
    <property type="evidence" value="ECO:0007669"/>
    <property type="project" value="UniProtKB-EC"/>
</dbReference>
<name>A0A2T3P7M7_9GAMM</name>
<feature type="active site" description="Proton acceptor" evidence="4">
    <location>
        <position position="381"/>
    </location>
</feature>
<dbReference type="PROSITE" id="PS00098">
    <property type="entry name" value="THIOLASE_1"/>
    <property type="match status" value="1"/>
</dbReference>
<dbReference type="EC" id="2.3.1.9" evidence="9"/>
<evidence type="ECO:0000256" key="6">
    <source>
        <dbReference type="SAM" id="MobiDB-lite"/>
    </source>
</evidence>
<evidence type="ECO:0000256" key="1">
    <source>
        <dbReference type="ARBA" id="ARBA00010982"/>
    </source>
</evidence>
<feature type="domain" description="Thiolase N-terminal" evidence="7">
    <location>
        <begin position="82"/>
        <end position="294"/>
    </location>
</feature>
<evidence type="ECO:0000256" key="4">
    <source>
        <dbReference type="PIRSR" id="PIRSR000429-1"/>
    </source>
</evidence>
<feature type="compositionally biased region" description="Polar residues" evidence="6">
    <location>
        <begin position="64"/>
        <end position="75"/>
    </location>
</feature>
<proteinExistence type="inferred from homology"/>
<evidence type="ECO:0000256" key="2">
    <source>
        <dbReference type="ARBA" id="ARBA00022679"/>
    </source>
</evidence>
<comment type="similarity">
    <text evidence="1 5">Belongs to the thiolase-like superfamily. Thiolase family.</text>
</comment>
<evidence type="ECO:0000256" key="5">
    <source>
        <dbReference type="RuleBase" id="RU003557"/>
    </source>
</evidence>
<dbReference type="RefSeq" id="WP_107302740.1">
    <property type="nucleotide sequence ID" value="NZ_AP024853.1"/>
</dbReference>
<dbReference type="SUPFAM" id="SSF53901">
    <property type="entry name" value="Thiolase-like"/>
    <property type="match status" value="2"/>
</dbReference>
<protein>
    <submittedName>
        <fullName evidence="9">Acetyl-CoA C-acyltransferase</fullName>
        <ecNumber evidence="9">2.3.1.9</ecNumber>
    </submittedName>
</protein>
<dbReference type="InterPro" id="IPR020616">
    <property type="entry name" value="Thiolase_N"/>
</dbReference>
<dbReference type="OrthoDB" id="8951704at2"/>
<accession>A0A2T3P7M7</accession>
<comment type="caution">
    <text evidence="9">The sequence shown here is derived from an EMBL/GenBank/DDBJ whole genome shotgun (WGS) entry which is preliminary data.</text>
</comment>
<feature type="region of interest" description="Disordered" evidence="6">
    <location>
        <begin position="51"/>
        <end position="76"/>
    </location>
</feature>
<evidence type="ECO:0000313" key="9">
    <source>
        <dbReference type="EMBL" id="PSW24640.1"/>
    </source>
</evidence>
<dbReference type="NCBIfam" id="TIGR01930">
    <property type="entry name" value="AcCoA-C-Actrans"/>
    <property type="match status" value="1"/>
</dbReference>
<evidence type="ECO:0000259" key="8">
    <source>
        <dbReference type="Pfam" id="PF02803"/>
    </source>
</evidence>
<keyword evidence="2 5" id="KW-0808">Transferase</keyword>
<feature type="active site" description="Acyl-thioester intermediate" evidence="4">
    <location>
        <position position="122"/>
    </location>
</feature>
<dbReference type="InterPro" id="IPR002155">
    <property type="entry name" value="Thiolase"/>
</dbReference>
<dbReference type="InterPro" id="IPR020610">
    <property type="entry name" value="Thiolase_AS"/>
</dbReference>
<dbReference type="InterPro" id="IPR020617">
    <property type="entry name" value="Thiolase_C"/>
</dbReference>
<dbReference type="InterPro" id="IPR020615">
    <property type="entry name" value="Thiolase_acyl_enz_int_AS"/>
</dbReference>
<dbReference type="Pfam" id="PF00108">
    <property type="entry name" value="Thiolase_N"/>
    <property type="match status" value="1"/>
</dbReference>